<dbReference type="EMBL" id="JAEMHL010000002">
    <property type="protein sequence ID" value="MBJ6749612.1"/>
    <property type="molecule type" value="Genomic_DNA"/>
</dbReference>
<dbReference type="PROSITE" id="PS00409">
    <property type="entry name" value="PROKAR_NTER_METHYL"/>
    <property type="match status" value="1"/>
</dbReference>
<dbReference type="InterPro" id="IPR032092">
    <property type="entry name" value="PilW"/>
</dbReference>
<keyword evidence="3" id="KW-1185">Reference proteome</keyword>
<keyword evidence="1" id="KW-0812">Transmembrane</keyword>
<dbReference type="Pfam" id="PF07963">
    <property type="entry name" value="N_methyl"/>
    <property type="match status" value="1"/>
</dbReference>
<protein>
    <submittedName>
        <fullName evidence="2">Type II secretion system protein</fullName>
    </submittedName>
</protein>
<evidence type="ECO:0000313" key="3">
    <source>
        <dbReference type="Proteomes" id="UP000614714"/>
    </source>
</evidence>
<dbReference type="Pfam" id="PF16074">
    <property type="entry name" value="PilW"/>
    <property type="match status" value="1"/>
</dbReference>
<evidence type="ECO:0000313" key="2">
    <source>
        <dbReference type="EMBL" id="MBJ6749612.1"/>
    </source>
</evidence>
<gene>
    <name evidence="2" type="ORF">JFN91_05260</name>
</gene>
<dbReference type="RefSeq" id="WP_199388139.1">
    <property type="nucleotide sequence ID" value="NZ_JAEMHL010000002.1"/>
</dbReference>
<dbReference type="NCBIfam" id="TIGR02532">
    <property type="entry name" value="IV_pilin_GFxxxE"/>
    <property type="match status" value="1"/>
</dbReference>
<proteinExistence type="predicted"/>
<accession>A0ABS0YCG1</accession>
<dbReference type="Proteomes" id="UP000614714">
    <property type="component" value="Unassembled WGS sequence"/>
</dbReference>
<keyword evidence="1" id="KW-0472">Membrane</keyword>
<reference evidence="2 3" key="1">
    <citation type="submission" date="2020-12" db="EMBL/GenBank/DDBJ databases">
        <title>Geomonas sp. Red421, isolated from paddy soil.</title>
        <authorList>
            <person name="Xu Z."/>
            <person name="Zhang Z."/>
            <person name="Masuda Y."/>
            <person name="Itoh H."/>
            <person name="Senoo K."/>
        </authorList>
    </citation>
    <scope>NUCLEOTIDE SEQUENCE [LARGE SCALE GENOMIC DNA]</scope>
    <source>
        <strain evidence="2 3">Red421</strain>
    </source>
</reference>
<feature type="transmembrane region" description="Helical" evidence="1">
    <location>
        <begin position="20"/>
        <end position="39"/>
    </location>
</feature>
<evidence type="ECO:0000256" key="1">
    <source>
        <dbReference type="SAM" id="Phobius"/>
    </source>
</evidence>
<dbReference type="InterPro" id="IPR012902">
    <property type="entry name" value="N_methyl_site"/>
</dbReference>
<sequence length="410" mass="45013">MRRDHNLPVDDVPVRGEHGYTLVELLVVMAIFITVIIVASQGFQTVLTQVGQQSKLMETDIGNVVGLEMFRSDVQNAGYGLPFTLTTRSAPAAGSYTEVTNSDTGIPMTAGFWPTGKSPLSFNDAVATYTYDTDGAPRAVQSGNTTFNTRAGVGSQYLVIKSLTVANSQNATQKKWMTVSYSDTAKNAPLWNDPTRDFANTERVMVIRNTFTDNTPKRELQISGGAYSAPFSNYTTLTLPHSSGDVFQVYGVDQSSTLRMPFNRADFYVYRPTPAPPVCAPNTGILYKSVLNQGANFTDIPLLDCVADMQVVYGMGQAGSNEVNFHQTTLTGTAKDIREQVKEIRIYILAQQGKKDTGYKHPNSQIAVGESFGGPLMGRTFDLPSQIGTGWENYRWKVYTIVVRPQNLIQ</sequence>
<name>A0ABS0YCG1_9BACT</name>
<keyword evidence="1" id="KW-1133">Transmembrane helix</keyword>
<comment type="caution">
    <text evidence="2">The sequence shown here is derived from an EMBL/GenBank/DDBJ whole genome shotgun (WGS) entry which is preliminary data.</text>
</comment>
<organism evidence="2 3">
    <name type="scientific">Geomonas anaerohicana</name>
    <dbReference type="NCBI Taxonomy" id="2798583"/>
    <lineage>
        <taxon>Bacteria</taxon>
        <taxon>Pseudomonadati</taxon>
        <taxon>Thermodesulfobacteriota</taxon>
        <taxon>Desulfuromonadia</taxon>
        <taxon>Geobacterales</taxon>
        <taxon>Geobacteraceae</taxon>
        <taxon>Geomonas</taxon>
    </lineage>
</organism>